<feature type="region of interest" description="Disordered" evidence="1">
    <location>
        <begin position="57"/>
        <end position="181"/>
    </location>
</feature>
<dbReference type="Proteomes" id="UP001302745">
    <property type="component" value="Unassembled WGS sequence"/>
</dbReference>
<comment type="caution">
    <text evidence="3">The sequence shown here is derived from an EMBL/GenBank/DDBJ whole genome shotgun (WGS) entry which is preliminary data.</text>
</comment>
<organism evidence="3 4">
    <name type="scientific">Chaetomidium leptoderma</name>
    <dbReference type="NCBI Taxonomy" id="669021"/>
    <lineage>
        <taxon>Eukaryota</taxon>
        <taxon>Fungi</taxon>
        <taxon>Dikarya</taxon>
        <taxon>Ascomycota</taxon>
        <taxon>Pezizomycotina</taxon>
        <taxon>Sordariomycetes</taxon>
        <taxon>Sordariomycetidae</taxon>
        <taxon>Sordariales</taxon>
        <taxon>Chaetomiaceae</taxon>
        <taxon>Chaetomidium</taxon>
    </lineage>
</organism>
<feature type="compositionally biased region" description="Polar residues" evidence="1">
    <location>
        <begin position="83"/>
        <end position="94"/>
    </location>
</feature>
<dbReference type="Pfam" id="PF25545">
    <property type="entry name" value="DUF7924"/>
    <property type="match status" value="1"/>
</dbReference>
<evidence type="ECO:0000313" key="3">
    <source>
        <dbReference type="EMBL" id="KAK4158281.1"/>
    </source>
</evidence>
<reference evidence="3" key="2">
    <citation type="submission" date="2023-05" db="EMBL/GenBank/DDBJ databases">
        <authorList>
            <consortium name="Lawrence Berkeley National Laboratory"/>
            <person name="Steindorff A."/>
            <person name="Hensen N."/>
            <person name="Bonometti L."/>
            <person name="Westerberg I."/>
            <person name="Brannstrom I.O."/>
            <person name="Guillou S."/>
            <person name="Cros-Aarteil S."/>
            <person name="Calhoun S."/>
            <person name="Haridas S."/>
            <person name="Kuo A."/>
            <person name="Mondo S."/>
            <person name="Pangilinan J."/>
            <person name="Riley R."/>
            <person name="Labutti K."/>
            <person name="Andreopoulos B."/>
            <person name="Lipzen A."/>
            <person name="Chen C."/>
            <person name="Yanf M."/>
            <person name="Daum C."/>
            <person name="Ng V."/>
            <person name="Clum A."/>
            <person name="Ohm R."/>
            <person name="Martin F."/>
            <person name="Silar P."/>
            <person name="Natvig D."/>
            <person name="Lalanne C."/>
            <person name="Gautier V."/>
            <person name="Ament-Velasquez S.L."/>
            <person name="Kruys A."/>
            <person name="Hutchinson M.I."/>
            <person name="Powell A.J."/>
            <person name="Barry K."/>
            <person name="Miller A.N."/>
            <person name="Grigoriev I.V."/>
            <person name="Debuchy R."/>
            <person name="Gladieux P."/>
            <person name="Thoren M.H."/>
            <person name="Johannesson H."/>
        </authorList>
    </citation>
    <scope>NUCLEOTIDE SEQUENCE</scope>
    <source>
        <strain evidence="3">CBS 538.74</strain>
    </source>
</reference>
<feature type="compositionally biased region" description="Polar residues" evidence="1">
    <location>
        <begin position="524"/>
        <end position="541"/>
    </location>
</feature>
<feature type="compositionally biased region" description="Basic and acidic residues" evidence="1">
    <location>
        <begin position="164"/>
        <end position="175"/>
    </location>
</feature>
<dbReference type="AlphaFoldDB" id="A0AAN6VY56"/>
<evidence type="ECO:0000256" key="1">
    <source>
        <dbReference type="SAM" id="MobiDB-lite"/>
    </source>
</evidence>
<keyword evidence="4" id="KW-1185">Reference proteome</keyword>
<reference evidence="3" key="1">
    <citation type="journal article" date="2023" name="Mol. Phylogenet. Evol.">
        <title>Genome-scale phylogeny and comparative genomics of the fungal order Sordariales.</title>
        <authorList>
            <person name="Hensen N."/>
            <person name="Bonometti L."/>
            <person name="Westerberg I."/>
            <person name="Brannstrom I.O."/>
            <person name="Guillou S."/>
            <person name="Cros-Aarteil S."/>
            <person name="Calhoun S."/>
            <person name="Haridas S."/>
            <person name="Kuo A."/>
            <person name="Mondo S."/>
            <person name="Pangilinan J."/>
            <person name="Riley R."/>
            <person name="LaButti K."/>
            <person name="Andreopoulos B."/>
            <person name="Lipzen A."/>
            <person name="Chen C."/>
            <person name="Yan M."/>
            <person name="Daum C."/>
            <person name="Ng V."/>
            <person name="Clum A."/>
            <person name="Steindorff A."/>
            <person name="Ohm R.A."/>
            <person name="Martin F."/>
            <person name="Silar P."/>
            <person name="Natvig D.O."/>
            <person name="Lalanne C."/>
            <person name="Gautier V."/>
            <person name="Ament-Velasquez S.L."/>
            <person name="Kruys A."/>
            <person name="Hutchinson M.I."/>
            <person name="Powell A.J."/>
            <person name="Barry K."/>
            <person name="Miller A.N."/>
            <person name="Grigoriev I.V."/>
            <person name="Debuchy R."/>
            <person name="Gladieux P."/>
            <person name="Hiltunen Thoren M."/>
            <person name="Johannesson H."/>
        </authorList>
    </citation>
    <scope>NUCLEOTIDE SEQUENCE</scope>
    <source>
        <strain evidence="3">CBS 538.74</strain>
    </source>
</reference>
<dbReference type="InterPro" id="IPR057684">
    <property type="entry name" value="DUF7924"/>
</dbReference>
<dbReference type="EMBL" id="MU856840">
    <property type="protein sequence ID" value="KAK4158281.1"/>
    <property type="molecule type" value="Genomic_DNA"/>
</dbReference>
<gene>
    <name evidence="3" type="ORF">C8A00DRAFT_39472</name>
</gene>
<protein>
    <submittedName>
        <fullName evidence="3">Glyoxylate reductase</fullName>
    </submittedName>
</protein>
<evidence type="ECO:0000313" key="4">
    <source>
        <dbReference type="Proteomes" id="UP001302745"/>
    </source>
</evidence>
<feature type="region of interest" description="Disordered" evidence="1">
    <location>
        <begin position="499"/>
        <end position="549"/>
    </location>
</feature>
<accession>A0AAN6VY56</accession>
<proteinExistence type="predicted"/>
<feature type="domain" description="DUF7924" evidence="2">
    <location>
        <begin position="262"/>
        <end position="402"/>
    </location>
</feature>
<evidence type="ECO:0000259" key="2">
    <source>
        <dbReference type="Pfam" id="PF25545"/>
    </source>
</evidence>
<feature type="compositionally biased region" description="Low complexity" evidence="1">
    <location>
        <begin position="129"/>
        <end position="154"/>
    </location>
</feature>
<sequence length="589" mass="64148">MAPQKRARQHAGDLSPESTPRAPPAKRIRTRTDFEFDAWASWEYAPEFWDRLSKIEPTRRALREFDRRTRLPRPRRPPAASNGLAQQLESTATSPRDLARFAGHGGPDLSDLRGYPPPATPCSAPAIMSSRKSSRSGGSRSANPASTQATSATTKSKKSTPYNRDFDQHLTDHGVHPLYSSEEPDLDEAISILAKPRPSLSPSQFSDGAFKTFRQTNARAKDEDDVLANVMPTILGPSHTTDPSARNTIFGNLEPLTDGTIAPAKPDIYYGANPQELLRSVRNELGHHIIPSSMHDKPMAPNYFVEVKGPDGSVAVATRQARYDGAVGSRAMHSLQNYGREQPQYDGQAYTFSSTYHDGTLKMYAHHPTAPTSAGGAPEYHMTQMKAYAMTNDRGTFVQGATAFRNSRDLAKQHRDSFIQAANTKASQEAATALQDDLTIARQLGHEEESSDDFVDCTDFPLPVSPDEVSRVVPEIDDCSHASTTLPELGDTATSLTSTSAFTADSAKRPRQPPSPDSKMATRSPPSKTRQAPGTSRQSQKPPDVGLSSADEAEHLMGGFCFRWQGSSKQTVWARELATGAEVDGSVGV</sequence>
<name>A0AAN6VY56_9PEZI</name>
<feature type="compositionally biased region" description="Basic and acidic residues" evidence="1">
    <location>
        <begin position="57"/>
        <end position="69"/>
    </location>
</feature>
<feature type="region of interest" description="Disordered" evidence="1">
    <location>
        <begin position="1"/>
        <end position="30"/>
    </location>
</feature>